<dbReference type="AlphaFoldDB" id="A0A1A5YQJ1"/>
<dbReference type="InterPro" id="IPR005122">
    <property type="entry name" value="Uracil-DNA_glycosylase-like"/>
</dbReference>
<dbReference type="RefSeq" id="WP_068680251.1">
    <property type="nucleotide sequence ID" value="NZ_LYPA01000031.1"/>
</dbReference>
<organism evidence="2 3">
    <name type="scientific">Paenibacillus oryzae</name>
    <dbReference type="NCBI Taxonomy" id="1844972"/>
    <lineage>
        <taxon>Bacteria</taxon>
        <taxon>Bacillati</taxon>
        <taxon>Bacillota</taxon>
        <taxon>Bacilli</taxon>
        <taxon>Bacillales</taxon>
        <taxon>Paenibacillaceae</taxon>
        <taxon>Paenibacillus</taxon>
    </lineage>
</organism>
<dbReference type="NCBIfam" id="TIGR04274">
    <property type="entry name" value="hypoxanDNAglyco"/>
    <property type="match status" value="1"/>
</dbReference>
<gene>
    <name evidence="2" type="ORF">A7K91_08920</name>
</gene>
<evidence type="ECO:0000313" key="3">
    <source>
        <dbReference type="Proteomes" id="UP000092024"/>
    </source>
</evidence>
<dbReference type="STRING" id="1844972.A7K91_08920"/>
<dbReference type="Gene3D" id="3.40.470.10">
    <property type="entry name" value="Uracil-DNA glycosylase-like domain"/>
    <property type="match status" value="1"/>
</dbReference>
<reference evidence="2 3" key="1">
    <citation type="submission" date="2016-05" db="EMBL/GenBank/DDBJ databases">
        <title>Paenibacillus oryzae. sp. nov., isolated from the rice root.</title>
        <authorList>
            <person name="Zhang J."/>
            <person name="Zhang X."/>
        </authorList>
    </citation>
    <scope>NUCLEOTIDE SEQUENCE [LARGE SCALE GENOMIC DNA]</scope>
    <source>
        <strain evidence="2 3">1DrF-4</strain>
    </source>
</reference>
<name>A0A1A5YQJ1_9BACL</name>
<sequence>MSFIYSFPPVVDERARVLVAGTAPSVKSLERGQFYGHPQNYFWRIVYALFQGLMPGDEGYGVPDPIYENRLSFLQNHRLALWDVIHSCAREGSLDVNIKSETASDIPGLLRRYPGIRCVAFNGSKAYDTYMKAHGANAAGDVTLLKLPSSSPIPTRTMRNLEDRVAAWKVIIPFTEES</sequence>
<dbReference type="SUPFAM" id="SSF52141">
    <property type="entry name" value="Uracil-DNA glycosylase-like"/>
    <property type="match status" value="1"/>
</dbReference>
<protein>
    <submittedName>
        <fullName evidence="2">DNA-deoxyinosine glycosylase</fullName>
    </submittedName>
</protein>
<dbReference type="Proteomes" id="UP000092024">
    <property type="component" value="Unassembled WGS sequence"/>
</dbReference>
<comment type="caution">
    <text evidence="2">The sequence shown here is derived from an EMBL/GenBank/DDBJ whole genome shotgun (WGS) entry which is preliminary data.</text>
</comment>
<dbReference type="CDD" id="cd10032">
    <property type="entry name" value="UDG-F6_HDG"/>
    <property type="match status" value="1"/>
</dbReference>
<dbReference type="EMBL" id="LYPA01000031">
    <property type="protein sequence ID" value="OBR67834.1"/>
    <property type="molecule type" value="Genomic_DNA"/>
</dbReference>
<dbReference type="SMART" id="SM00987">
    <property type="entry name" value="UreE_C"/>
    <property type="match status" value="1"/>
</dbReference>
<dbReference type="SMART" id="SM00986">
    <property type="entry name" value="UDG"/>
    <property type="match status" value="1"/>
</dbReference>
<dbReference type="InterPro" id="IPR036895">
    <property type="entry name" value="Uracil-DNA_glycosylase-like_sf"/>
</dbReference>
<dbReference type="InterPro" id="IPR026353">
    <property type="entry name" value="Hypoxan-DNA_Glyclase"/>
</dbReference>
<dbReference type="Pfam" id="PF03167">
    <property type="entry name" value="UDG"/>
    <property type="match status" value="1"/>
</dbReference>
<dbReference type="OrthoDB" id="9799921at2"/>
<evidence type="ECO:0000259" key="1">
    <source>
        <dbReference type="SMART" id="SM00986"/>
    </source>
</evidence>
<proteinExistence type="predicted"/>
<accession>A0A1A5YQJ1</accession>
<feature type="domain" description="Uracil-DNA glycosylase-like" evidence="1">
    <location>
        <begin position="8"/>
        <end position="169"/>
    </location>
</feature>
<evidence type="ECO:0000313" key="2">
    <source>
        <dbReference type="EMBL" id="OBR67834.1"/>
    </source>
</evidence>
<keyword evidence="3" id="KW-1185">Reference proteome</keyword>